<keyword evidence="2" id="KW-0812">Transmembrane</keyword>
<keyword evidence="5" id="KW-1185">Reference proteome</keyword>
<keyword evidence="2" id="KW-1133">Transmembrane helix</keyword>
<dbReference type="AlphaFoldDB" id="E3JDQ7"/>
<dbReference type="InterPro" id="IPR027417">
    <property type="entry name" value="P-loop_NTPase"/>
</dbReference>
<accession>E3JDQ7</accession>
<feature type="compositionally biased region" description="Basic and acidic residues" evidence="1">
    <location>
        <begin position="1"/>
        <end position="11"/>
    </location>
</feature>
<dbReference type="SUPFAM" id="SSF52540">
    <property type="entry name" value="P-loop containing nucleoside triphosphate hydrolases"/>
    <property type="match status" value="1"/>
</dbReference>
<dbReference type="KEGG" id="fri:FraEuI1c_6854"/>
<dbReference type="eggNOG" id="COG1674">
    <property type="taxonomic scope" value="Bacteria"/>
</dbReference>
<evidence type="ECO:0000256" key="2">
    <source>
        <dbReference type="SAM" id="Phobius"/>
    </source>
</evidence>
<feature type="region of interest" description="Disordered" evidence="1">
    <location>
        <begin position="1"/>
        <end position="56"/>
    </location>
</feature>
<protein>
    <submittedName>
        <fullName evidence="4">Cell division protein FtsK/SpoIIIE</fullName>
    </submittedName>
</protein>
<feature type="region of interest" description="Disordered" evidence="1">
    <location>
        <begin position="749"/>
        <end position="770"/>
    </location>
</feature>
<feature type="transmembrane region" description="Helical" evidence="2">
    <location>
        <begin position="218"/>
        <end position="251"/>
    </location>
</feature>
<name>E3JDQ7_PSEI1</name>
<evidence type="ECO:0000313" key="5">
    <source>
        <dbReference type="Proteomes" id="UP000002484"/>
    </source>
</evidence>
<feature type="domain" description="Zona occludens toxin N-terminal" evidence="3">
    <location>
        <begin position="516"/>
        <end position="563"/>
    </location>
</feature>
<keyword evidence="4" id="KW-0131">Cell cycle</keyword>
<dbReference type="InParanoid" id="E3JDQ7"/>
<reference evidence="4 5" key="1">
    <citation type="submission" date="2010-10" db="EMBL/GenBank/DDBJ databases">
        <title>Complete sequence of Frankia sp. EuI1c.</title>
        <authorList>
            <consortium name="US DOE Joint Genome Institute"/>
            <person name="Lucas S."/>
            <person name="Copeland A."/>
            <person name="Lapidus A."/>
            <person name="Cheng J.-F."/>
            <person name="Bruce D."/>
            <person name="Goodwin L."/>
            <person name="Pitluck S."/>
            <person name="Chertkov O."/>
            <person name="Detter J.C."/>
            <person name="Han C."/>
            <person name="Tapia R."/>
            <person name="Land M."/>
            <person name="Hauser L."/>
            <person name="Jeffries C."/>
            <person name="Kyrpides N."/>
            <person name="Ivanova N."/>
            <person name="Mikhailova N."/>
            <person name="Beauchemin N."/>
            <person name="Sen A."/>
            <person name="Sur S.A."/>
            <person name="Gtari M."/>
            <person name="Wall L."/>
            <person name="Tisa L."/>
            <person name="Woyke T."/>
        </authorList>
    </citation>
    <scope>NUCLEOTIDE SEQUENCE [LARGE SCALE GENOMIC DNA]</scope>
    <source>
        <strain evidence="5">DSM 45817 / CECT 9037 / EuI1c</strain>
    </source>
</reference>
<dbReference type="Proteomes" id="UP000002484">
    <property type="component" value="Chromosome"/>
</dbReference>
<gene>
    <name evidence="4" type="ordered locus">FraEuI1c_6854</name>
</gene>
<dbReference type="OrthoDB" id="3315716at2"/>
<evidence type="ECO:0000256" key="1">
    <source>
        <dbReference type="SAM" id="MobiDB-lite"/>
    </source>
</evidence>
<evidence type="ECO:0000259" key="3">
    <source>
        <dbReference type="Pfam" id="PF05707"/>
    </source>
</evidence>
<dbReference type="RefSeq" id="WP_013427934.1">
    <property type="nucleotide sequence ID" value="NC_014666.1"/>
</dbReference>
<dbReference type="EMBL" id="CP002299">
    <property type="protein sequence ID" value="ADP84823.1"/>
    <property type="molecule type" value="Genomic_DNA"/>
</dbReference>
<dbReference type="GO" id="GO:0051301">
    <property type="term" value="P:cell division"/>
    <property type="evidence" value="ECO:0007669"/>
    <property type="project" value="UniProtKB-KW"/>
</dbReference>
<feature type="transmembrane region" description="Helical" evidence="2">
    <location>
        <begin position="182"/>
        <end position="206"/>
    </location>
</feature>
<dbReference type="Gene3D" id="3.40.50.300">
    <property type="entry name" value="P-loop containing nucleotide triphosphate hydrolases"/>
    <property type="match status" value="1"/>
</dbReference>
<dbReference type="STRING" id="298654.FraEuI1c_6854"/>
<dbReference type="Pfam" id="PF05707">
    <property type="entry name" value="Zot"/>
    <property type="match status" value="1"/>
</dbReference>
<dbReference type="InterPro" id="IPR008900">
    <property type="entry name" value="Zot_N"/>
</dbReference>
<dbReference type="HOGENOM" id="CLU_020567_0_0_11"/>
<keyword evidence="4" id="KW-0132">Cell division</keyword>
<organism evidence="4 5">
    <name type="scientific">Pseudofrankia inefficax (strain DSM 45817 / CECT 9037 / DDB 130130 / EuI1c)</name>
    <name type="common">Frankia inefficax</name>
    <dbReference type="NCBI Taxonomy" id="298654"/>
    <lineage>
        <taxon>Bacteria</taxon>
        <taxon>Bacillati</taxon>
        <taxon>Actinomycetota</taxon>
        <taxon>Actinomycetes</taxon>
        <taxon>Frankiales</taxon>
        <taxon>Frankiaceae</taxon>
        <taxon>Pseudofrankia</taxon>
    </lineage>
</organism>
<feature type="compositionally biased region" description="Acidic residues" evidence="1">
    <location>
        <begin position="759"/>
        <end position="770"/>
    </location>
</feature>
<keyword evidence="2" id="KW-0472">Membrane</keyword>
<evidence type="ECO:0000313" key="4">
    <source>
        <dbReference type="EMBL" id="ADP84823.1"/>
    </source>
</evidence>
<sequence length="770" mass="83074">MTDPNQTRHTDPTTPPTGVVLPGPWTPEVPTGTDPTTRDRDTAAPPAAELDDDAAPGEVLEGDVLGSAGMEVYRPRAVAVSRDVASRTWIVVTGVRTVATHPQTRTGAKLVARNLWYPVAGAGVAYGRWRDTHGASRYERQMRRAEIAGDQESLREWEARDVAEKQRRHDRVMDWVRSPVDLLRAAAAGLAGFAALLLVLGVVLALGHHDPGYVLAPIVGVIALVTFVCWFLAAYGALLLLAATGGVGAWLWHLGRSRSELPAWVSATTPDGGGGRDVIPDERAITNALRNLNLPALNKKFREGWTPRWLDAPAHDGKGWHSRLLLPEGVTVEMIVNSKRVLAHNLLRLPVEVWPTEPRDKPGVLDLWVADQGSLTKPVAPWPLLTTGTADYFKGVPVGVDPRGNVVLGRLFQANWGVAGMMGSGKSTLIITALLGAILDPLVEIDVYCMAVNADYDPLRPRLRTLFVSDDPDEIPTVLAALKQLMSELSDRGRKLSAAGEPKLTRRLAEADPSMRPRVVVIDECQELFVSDVGEEAAELVEKIVAKARKYGVTLIFATPVPSADSLPRKVAKVLSNRACFAIGDHQGNDAILGTGKHRAGISATTLRPMTVEADGTVDLGDLGTAMTSGFTPADGLLRCFYVRRGDGIDDVTPVVERALAMVDNPPAPADDGPEQVEHVDPLADIVAVIRAAGPDPIMPTLEVLAGLAALRPQLYRGWTFERLREELPDSARPYKTRGRMSVNAERVAAAMADRDTDPADETADEFDTA</sequence>
<proteinExistence type="predicted"/>